<gene>
    <name evidence="1" type="ORF">ACFO8M_18700</name>
</gene>
<keyword evidence="2" id="KW-1185">Reference proteome</keyword>
<dbReference type="EMBL" id="JBHRWO010000019">
    <property type="protein sequence ID" value="MFC3494521.1"/>
    <property type="molecule type" value="Genomic_DNA"/>
</dbReference>
<name>A0ABV7Q2H0_9ACTN</name>
<evidence type="ECO:0000313" key="2">
    <source>
        <dbReference type="Proteomes" id="UP001595712"/>
    </source>
</evidence>
<dbReference type="InterPro" id="IPR004401">
    <property type="entry name" value="YbaB/EbfC"/>
</dbReference>
<reference evidence="2" key="1">
    <citation type="journal article" date="2019" name="Int. J. Syst. Evol. Microbiol.">
        <title>The Global Catalogue of Microorganisms (GCM) 10K type strain sequencing project: providing services to taxonomists for standard genome sequencing and annotation.</title>
        <authorList>
            <consortium name="The Broad Institute Genomics Platform"/>
            <consortium name="The Broad Institute Genome Sequencing Center for Infectious Disease"/>
            <person name="Wu L."/>
            <person name="Ma J."/>
        </authorList>
    </citation>
    <scope>NUCLEOTIDE SEQUENCE [LARGE SCALE GENOMIC DNA]</scope>
    <source>
        <strain evidence="2">CGMCC 4.7396</strain>
    </source>
</reference>
<protein>
    <submittedName>
        <fullName evidence="1">YbaB/EbfC family nucleoid-associated protein</fullName>
    </submittedName>
</protein>
<accession>A0ABV7Q2H0</accession>
<dbReference type="SUPFAM" id="SSF82607">
    <property type="entry name" value="YbaB-like"/>
    <property type="match status" value="1"/>
</dbReference>
<dbReference type="InterPro" id="IPR036894">
    <property type="entry name" value="YbaB-like_sf"/>
</dbReference>
<dbReference type="RefSeq" id="WP_387978337.1">
    <property type="nucleotide sequence ID" value="NZ_JBHRWO010000019.1"/>
</dbReference>
<comment type="caution">
    <text evidence="1">The sequence shown here is derived from an EMBL/GenBank/DDBJ whole genome shotgun (WGS) entry which is preliminary data.</text>
</comment>
<dbReference type="Gene3D" id="3.30.1310.10">
    <property type="entry name" value="Nucleoid-associated protein YbaB-like domain"/>
    <property type="match status" value="1"/>
</dbReference>
<evidence type="ECO:0000313" key="1">
    <source>
        <dbReference type="EMBL" id="MFC3494521.1"/>
    </source>
</evidence>
<dbReference type="Proteomes" id="UP001595712">
    <property type="component" value="Unassembled WGS sequence"/>
</dbReference>
<proteinExistence type="predicted"/>
<organism evidence="1 2">
    <name type="scientific">Glycomyces rhizosphaerae</name>
    <dbReference type="NCBI Taxonomy" id="2054422"/>
    <lineage>
        <taxon>Bacteria</taxon>
        <taxon>Bacillati</taxon>
        <taxon>Actinomycetota</taxon>
        <taxon>Actinomycetes</taxon>
        <taxon>Glycomycetales</taxon>
        <taxon>Glycomycetaceae</taxon>
        <taxon>Glycomyces</taxon>
    </lineage>
</organism>
<dbReference type="Pfam" id="PF02575">
    <property type="entry name" value="YbaB_DNA_bd"/>
    <property type="match status" value="1"/>
</dbReference>
<sequence length="143" mass="15386">MNDAAPRPQLSGLPRSLDMEAARARLEERRARFEQMAAQTQAMADQMKSLSATASDPNGLVTVKVDSTGNLTDIELSARTQRVAPDVVSRAIMDTLAEAKRRITDQTGEVIAATVGADSETGKAVAADLKERFGSGEDEEPRR</sequence>